<organism evidence="1 2">
    <name type="scientific">Ceratodon purpureus</name>
    <name type="common">Fire moss</name>
    <name type="synonym">Dicranum purpureum</name>
    <dbReference type="NCBI Taxonomy" id="3225"/>
    <lineage>
        <taxon>Eukaryota</taxon>
        <taxon>Viridiplantae</taxon>
        <taxon>Streptophyta</taxon>
        <taxon>Embryophyta</taxon>
        <taxon>Bryophyta</taxon>
        <taxon>Bryophytina</taxon>
        <taxon>Bryopsida</taxon>
        <taxon>Dicranidae</taxon>
        <taxon>Pseudoditrichales</taxon>
        <taxon>Ditrichaceae</taxon>
        <taxon>Ceratodon</taxon>
    </lineage>
</organism>
<dbReference type="AlphaFoldDB" id="A0A8T0HS73"/>
<evidence type="ECO:0000313" key="1">
    <source>
        <dbReference type="EMBL" id="KAG0573764.1"/>
    </source>
</evidence>
<dbReference type="EMBL" id="CM026426">
    <property type="protein sequence ID" value="KAG0573764.1"/>
    <property type="molecule type" value="Genomic_DNA"/>
</dbReference>
<proteinExistence type="predicted"/>
<gene>
    <name evidence="1" type="ORF">KC19_VG207800</name>
</gene>
<keyword evidence="2" id="KW-1185">Reference proteome</keyword>
<sequence>MSLEAFDYLVHMFTPYLKSQCINLVRPKLEIRKIVAQVLHGFAHGYSLDHIANRLKAAGSTITKYVDIVSDILSNKDKLLSRCISEPRGVRLQGIIDDFREITCVVRLMELLPKQLLQLQLWTAPAAGTGSHSVFRGRPQKV</sequence>
<dbReference type="Proteomes" id="UP000822688">
    <property type="component" value="Chromosome V"/>
</dbReference>
<name>A0A8T0HS73_CERPU</name>
<reference evidence="1" key="1">
    <citation type="submission" date="2020-06" db="EMBL/GenBank/DDBJ databases">
        <title>WGS assembly of Ceratodon purpureus strain R40.</title>
        <authorList>
            <person name="Carey S.B."/>
            <person name="Jenkins J."/>
            <person name="Shu S."/>
            <person name="Lovell J.T."/>
            <person name="Sreedasyam A."/>
            <person name="Maumus F."/>
            <person name="Tiley G.P."/>
            <person name="Fernandez-Pozo N."/>
            <person name="Barry K."/>
            <person name="Chen C."/>
            <person name="Wang M."/>
            <person name="Lipzen A."/>
            <person name="Daum C."/>
            <person name="Saski C.A."/>
            <person name="Payton A.C."/>
            <person name="Mcbreen J.C."/>
            <person name="Conrad R.E."/>
            <person name="Kollar L.M."/>
            <person name="Olsson S."/>
            <person name="Huttunen S."/>
            <person name="Landis J.B."/>
            <person name="Wickett N.J."/>
            <person name="Johnson M.G."/>
            <person name="Rensing S.A."/>
            <person name="Grimwood J."/>
            <person name="Schmutz J."/>
            <person name="Mcdaniel S.F."/>
        </authorList>
    </citation>
    <scope>NUCLEOTIDE SEQUENCE</scope>
    <source>
        <strain evidence="1">R40</strain>
    </source>
</reference>
<evidence type="ECO:0000313" key="2">
    <source>
        <dbReference type="Proteomes" id="UP000822688"/>
    </source>
</evidence>
<comment type="caution">
    <text evidence="1">The sequence shown here is derived from an EMBL/GenBank/DDBJ whole genome shotgun (WGS) entry which is preliminary data.</text>
</comment>
<accession>A0A8T0HS73</accession>
<protein>
    <submittedName>
        <fullName evidence="1">Uncharacterized protein</fullName>
    </submittedName>
</protein>